<sequence length="521" mass="59285">MKSIYVTLKIFWLINIIGFVLFVSCSSETKITLPETDITNASVIPKPLKIIRSDQGFALDKYTALIIDDLSPDILETGQYLVGKIKLKTGLTVSSIPLNNTKSIIRIYKSDIKSENDEAYELEIKKDTINLSANTATGIFRGIQTIRQLIPEMPNDSLSSHNIWIIPGGKIIDEPQYEYRSTMLDVSRHFFDVDYVKKYIEVLAYYKINILHLHLSDDQGWRIEIKSWPKLTEIGGSTEVGGGPGGFYTQEDYKDIVAHAKAHHITIVPEIDMPGHTNAASASYPILNGNGQTPKLYTGTKVGFSTFDTRSDTVYLFIDDVIREISSMTPGPYFHIGGDESHVTKKEDYLYFIKRVESIVQKCNKRMIGWDEVAKSDLDSTTIVQFWNNRENAKLAVEKNMKVILSPANKAYLDMKYDSLTKIGYDWAGLIPLDTAYIWNPEDYIPDKYILGIDAPLWSETFDTTSDLELLAFPRLIGYAELGWTTSGNRDWKDYRSRLAGQADFLKRMDINYYRSPLIEW</sequence>
<evidence type="ECO:0000256" key="2">
    <source>
        <dbReference type="ARBA" id="ARBA00006285"/>
    </source>
</evidence>
<comment type="catalytic activity">
    <reaction evidence="1">
        <text>Hydrolysis of terminal non-reducing N-acetyl-D-hexosamine residues in N-acetyl-beta-D-hexosaminides.</text>
        <dbReference type="EC" id="3.2.1.52"/>
    </reaction>
</comment>
<evidence type="ECO:0000256" key="6">
    <source>
        <dbReference type="PIRSR" id="PIRSR625705-1"/>
    </source>
</evidence>
<dbReference type="Proteomes" id="UP000298616">
    <property type="component" value="Chromosome"/>
</dbReference>
<keyword evidence="4" id="KW-0378">Hydrolase</keyword>
<feature type="active site" description="Proton donor" evidence="6">
    <location>
        <position position="340"/>
    </location>
</feature>
<protein>
    <recommendedName>
        <fullName evidence="3">beta-N-acetylhexosaminidase</fullName>
        <ecNumber evidence="3">3.2.1.52</ecNumber>
    </recommendedName>
</protein>
<evidence type="ECO:0000256" key="3">
    <source>
        <dbReference type="ARBA" id="ARBA00012663"/>
    </source>
</evidence>
<dbReference type="PRINTS" id="PR00738">
    <property type="entry name" value="GLHYDRLASE20"/>
</dbReference>
<evidence type="ECO:0000256" key="1">
    <source>
        <dbReference type="ARBA" id="ARBA00001231"/>
    </source>
</evidence>
<dbReference type="Gene3D" id="3.30.379.10">
    <property type="entry name" value="Chitobiase/beta-hexosaminidase domain 2-like"/>
    <property type="match status" value="1"/>
</dbReference>
<dbReference type="EC" id="3.2.1.52" evidence="3"/>
<evidence type="ECO:0000259" key="8">
    <source>
        <dbReference type="Pfam" id="PF00728"/>
    </source>
</evidence>
<evidence type="ECO:0000256" key="5">
    <source>
        <dbReference type="ARBA" id="ARBA00023295"/>
    </source>
</evidence>
<dbReference type="InterPro" id="IPR015882">
    <property type="entry name" value="HEX_bac_N"/>
</dbReference>
<dbReference type="RefSeq" id="WP_137091286.1">
    <property type="nucleotide sequence ID" value="NZ_CP028923.1"/>
</dbReference>
<dbReference type="EMBL" id="CP028923">
    <property type="protein sequence ID" value="QCK15689.1"/>
    <property type="molecule type" value="Genomic_DNA"/>
</dbReference>
<reference evidence="10 11" key="1">
    <citation type="submission" date="2018-04" db="EMBL/GenBank/DDBJ databases">
        <title>Complete genome uncultured novel isolate.</title>
        <authorList>
            <person name="Merlino G."/>
        </authorList>
    </citation>
    <scope>NUCLEOTIDE SEQUENCE [LARGE SCALE GENOMIC DNA]</scope>
    <source>
        <strain evidence="11">R1DC9</strain>
    </source>
</reference>
<dbReference type="PANTHER" id="PTHR22600:SF57">
    <property type="entry name" value="BETA-N-ACETYLHEXOSAMINIDASE"/>
    <property type="match status" value="1"/>
</dbReference>
<keyword evidence="7" id="KW-1133">Transmembrane helix</keyword>
<accession>A0A4D7JI62</accession>
<dbReference type="PROSITE" id="PS51257">
    <property type="entry name" value="PROKAR_LIPOPROTEIN"/>
    <property type="match status" value="1"/>
</dbReference>
<dbReference type="InterPro" id="IPR029018">
    <property type="entry name" value="Hex-like_dom2"/>
</dbReference>
<dbReference type="Gene3D" id="3.20.20.80">
    <property type="entry name" value="Glycosidases"/>
    <property type="match status" value="1"/>
</dbReference>
<dbReference type="PANTHER" id="PTHR22600">
    <property type="entry name" value="BETA-HEXOSAMINIDASE"/>
    <property type="match status" value="1"/>
</dbReference>
<evidence type="ECO:0000256" key="4">
    <source>
        <dbReference type="ARBA" id="ARBA00022801"/>
    </source>
</evidence>
<evidence type="ECO:0000259" key="9">
    <source>
        <dbReference type="Pfam" id="PF02838"/>
    </source>
</evidence>
<dbReference type="AlphaFoldDB" id="A0A4D7JI62"/>
<dbReference type="CDD" id="cd06568">
    <property type="entry name" value="GH20_SpHex_like"/>
    <property type="match status" value="1"/>
</dbReference>
<dbReference type="GO" id="GO:0005975">
    <property type="term" value="P:carbohydrate metabolic process"/>
    <property type="evidence" value="ECO:0007669"/>
    <property type="project" value="InterPro"/>
</dbReference>
<evidence type="ECO:0000313" key="10">
    <source>
        <dbReference type="EMBL" id="QCK15689.1"/>
    </source>
</evidence>
<dbReference type="GO" id="GO:0016020">
    <property type="term" value="C:membrane"/>
    <property type="evidence" value="ECO:0007669"/>
    <property type="project" value="TreeGrafter"/>
</dbReference>
<dbReference type="InterPro" id="IPR017853">
    <property type="entry name" value="GH"/>
</dbReference>
<proteinExistence type="inferred from homology"/>
<feature type="domain" description="Beta-hexosaminidase bacterial type N-terminal" evidence="9">
    <location>
        <begin position="42"/>
        <end position="171"/>
    </location>
</feature>
<dbReference type="PIRSF" id="PIRSF001093">
    <property type="entry name" value="B-hxosamndse_ab_euk"/>
    <property type="match status" value="1"/>
</dbReference>
<dbReference type="OrthoDB" id="9763537at2"/>
<organism evidence="10 11">
    <name type="scientific">Mangrovivirga cuniculi</name>
    <dbReference type="NCBI Taxonomy" id="2715131"/>
    <lineage>
        <taxon>Bacteria</taxon>
        <taxon>Pseudomonadati</taxon>
        <taxon>Bacteroidota</taxon>
        <taxon>Cytophagia</taxon>
        <taxon>Cytophagales</taxon>
        <taxon>Mangrovivirgaceae</taxon>
        <taxon>Mangrovivirga</taxon>
    </lineage>
</organism>
<comment type="similarity">
    <text evidence="2">Belongs to the glycosyl hydrolase 20 family.</text>
</comment>
<name>A0A4D7JI62_9BACT</name>
<dbReference type="GO" id="GO:0004563">
    <property type="term" value="F:beta-N-acetylhexosaminidase activity"/>
    <property type="evidence" value="ECO:0007669"/>
    <property type="project" value="UniProtKB-EC"/>
</dbReference>
<keyword evidence="11" id="KW-1185">Reference proteome</keyword>
<dbReference type="KEGG" id="fpf:DCC35_13525"/>
<evidence type="ECO:0000256" key="7">
    <source>
        <dbReference type="SAM" id="Phobius"/>
    </source>
</evidence>
<keyword evidence="7" id="KW-0812">Transmembrane</keyword>
<dbReference type="InterPro" id="IPR015883">
    <property type="entry name" value="Glyco_hydro_20_cat"/>
</dbReference>
<evidence type="ECO:0000313" key="11">
    <source>
        <dbReference type="Proteomes" id="UP000298616"/>
    </source>
</evidence>
<feature type="transmembrane region" description="Helical" evidence="7">
    <location>
        <begin position="7"/>
        <end position="24"/>
    </location>
</feature>
<dbReference type="Pfam" id="PF00728">
    <property type="entry name" value="Glyco_hydro_20"/>
    <property type="match status" value="1"/>
</dbReference>
<dbReference type="Pfam" id="PF02838">
    <property type="entry name" value="Glyco_hydro_20b"/>
    <property type="match status" value="1"/>
</dbReference>
<dbReference type="SUPFAM" id="SSF55545">
    <property type="entry name" value="beta-N-acetylhexosaminidase-like domain"/>
    <property type="match status" value="1"/>
</dbReference>
<dbReference type="GO" id="GO:0030203">
    <property type="term" value="P:glycosaminoglycan metabolic process"/>
    <property type="evidence" value="ECO:0007669"/>
    <property type="project" value="TreeGrafter"/>
</dbReference>
<keyword evidence="5" id="KW-0326">Glycosidase</keyword>
<gene>
    <name evidence="10" type="ORF">DCC35_13525</name>
</gene>
<dbReference type="InterPro" id="IPR025705">
    <property type="entry name" value="Beta_hexosaminidase_sua/sub"/>
</dbReference>
<keyword evidence="7" id="KW-0472">Membrane</keyword>
<dbReference type="SUPFAM" id="SSF51445">
    <property type="entry name" value="(Trans)glycosidases"/>
    <property type="match status" value="1"/>
</dbReference>
<feature type="domain" description="Glycoside hydrolase family 20 catalytic" evidence="8">
    <location>
        <begin position="177"/>
        <end position="486"/>
    </location>
</feature>